<dbReference type="InterPro" id="IPR032710">
    <property type="entry name" value="NTF2-like_dom_sf"/>
</dbReference>
<protein>
    <recommendedName>
        <fullName evidence="2">SnoaL-like domain-containing protein</fullName>
    </recommendedName>
</protein>
<evidence type="ECO:0008006" key="2">
    <source>
        <dbReference type="Google" id="ProtNLM"/>
    </source>
</evidence>
<reference evidence="1" key="1">
    <citation type="submission" date="2018-05" db="EMBL/GenBank/DDBJ databases">
        <authorList>
            <person name="Lanie J.A."/>
            <person name="Ng W.-L."/>
            <person name="Kazmierczak K.M."/>
            <person name="Andrzejewski T.M."/>
            <person name="Davidsen T.M."/>
            <person name="Wayne K.J."/>
            <person name="Tettelin H."/>
            <person name="Glass J.I."/>
            <person name="Rusch D."/>
            <person name="Podicherti R."/>
            <person name="Tsui H.-C.T."/>
            <person name="Winkler M.E."/>
        </authorList>
    </citation>
    <scope>NUCLEOTIDE SEQUENCE</scope>
</reference>
<dbReference type="AlphaFoldDB" id="A0A382CUK6"/>
<accession>A0A382CUK6</accession>
<dbReference type="EMBL" id="UINC01036214">
    <property type="protein sequence ID" value="SVB29840.1"/>
    <property type="molecule type" value="Genomic_DNA"/>
</dbReference>
<dbReference type="SUPFAM" id="SSF54427">
    <property type="entry name" value="NTF2-like"/>
    <property type="match status" value="1"/>
</dbReference>
<sequence>MGVLWVEDDGRHQSPLDVLKMNSNPNQIYRDSQQTIRWLPAPYTKANLTRLSYVVQIEGNMKKFSSGLVLIFLASLSYGQSTDSDAELIRNELDAYFNDFVARDFDAIATHFQVPAMFKTTPNVIATTHEEVMEFFSSFPLQEGYAYSLIDQVEVHRLAEPIYYLDLDFSRYNSSDELLFEGSSLYFFSNETGSWKIFSLWTGDRE</sequence>
<dbReference type="Gene3D" id="3.10.450.50">
    <property type="match status" value="1"/>
</dbReference>
<organism evidence="1">
    <name type="scientific">marine metagenome</name>
    <dbReference type="NCBI Taxonomy" id="408172"/>
    <lineage>
        <taxon>unclassified sequences</taxon>
        <taxon>metagenomes</taxon>
        <taxon>ecological metagenomes</taxon>
    </lineage>
</organism>
<proteinExistence type="predicted"/>
<name>A0A382CUK6_9ZZZZ</name>
<gene>
    <name evidence="1" type="ORF">METZ01_LOCUS182694</name>
</gene>
<evidence type="ECO:0000313" key="1">
    <source>
        <dbReference type="EMBL" id="SVB29840.1"/>
    </source>
</evidence>